<dbReference type="AlphaFoldDB" id="A0A2J6RDH3"/>
<dbReference type="Proteomes" id="UP000235786">
    <property type="component" value="Unassembled WGS sequence"/>
</dbReference>
<protein>
    <submittedName>
        <fullName evidence="1">Uncharacterized protein</fullName>
    </submittedName>
</protein>
<organism evidence="1 2">
    <name type="scientific">Hyaloscypha variabilis (strain UAMH 11265 / GT02V1 / F)</name>
    <name type="common">Meliniomyces variabilis</name>
    <dbReference type="NCBI Taxonomy" id="1149755"/>
    <lineage>
        <taxon>Eukaryota</taxon>
        <taxon>Fungi</taxon>
        <taxon>Dikarya</taxon>
        <taxon>Ascomycota</taxon>
        <taxon>Pezizomycotina</taxon>
        <taxon>Leotiomycetes</taxon>
        <taxon>Helotiales</taxon>
        <taxon>Hyaloscyphaceae</taxon>
        <taxon>Hyaloscypha</taxon>
        <taxon>Hyaloscypha variabilis</taxon>
    </lineage>
</organism>
<reference evidence="1 2" key="1">
    <citation type="submission" date="2016-04" db="EMBL/GenBank/DDBJ databases">
        <title>A degradative enzymes factory behind the ericoid mycorrhizal symbiosis.</title>
        <authorList>
            <consortium name="DOE Joint Genome Institute"/>
            <person name="Martino E."/>
            <person name="Morin E."/>
            <person name="Grelet G."/>
            <person name="Kuo A."/>
            <person name="Kohler A."/>
            <person name="Daghino S."/>
            <person name="Barry K."/>
            <person name="Choi C."/>
            <person name="Cichocki N."/>
            <person name="Clum A."/>
            <person name="Copeland A."/>
            <person name="Hainaut M."/>
            <person name="Haridas S."/>
            <person name="Labutti K."/>
            <person name="Lindquist E."/>
            <person name="Lipzen A."/>
            <person name="Khouja H.-R."/>
            <person name="Murat C."/>
            <person name="Ohm R."/>
            <person name="Olson A."/>
            <person name="Spatafora J."/>
            <person name="Veneault-Fourrey C."/>
            <person name="Henrissat B."/>
            <person name="Grigoriev I."/>
            <person name="Martin F."/>
            <person name="Perotto S."/>
        </authorList>
    </citation>
    <scope>NUCLEOTIDE SEQUENCE [LARGE SCALE GENOMIC DNA]</scope>
    <source>
        <strain evidence="1 2">F</strain>
    </source>
</reference>
<proteinExistence type="predicted"/>
<gene>
    <name evidence="1" type="ORF">L207DRAFT_84811</name>
</gene>
<sequence length="147" mass="16179">MLAAPGLHTRAQVPSPLFFSPAVPPPPSTPCGPSNPVSPHTLALRHVLHLSGLSLPLRTARYWPPPPPKCNPVQPSATQCLVGRFRHPGLLAAWLLLRCCCWLRNDGIDDMDLTDLTHHHVRVHHHLHLHHTSISSSRSPPHLRSAS</sequence>
<name>A0A2J6RDH3_HYAVF</name>
<evidence type="ECO:0000313" key="1">
    <source>
        <dbReference type="EMBL" id="PMD36566.1"/>
    </source>
</evidence>
<accession>A0A2J6RDH3</accession>
<evidence type="ECO:0000313" key="2">
    <source>
        <dbReference type="Proteomes" id="UP000235786"/>
    </source>
</evidence>
<keyword evidence="2" id="KW-1185">Reference proteome</keyword>
<dbReference type="EMBL" id="KZ613950">
    <property type="protein sequence ID" value="PMD36566.1"/>
    <property type="molecule type" value="Genomic_DNA"/>
</dbReference>